<feature type="compositionally biased region" description="Pro residues" evidence="1">
    <location>
        <begin position="11"/>
        <end position="28"/>
    </location>
</feature>
<gene>
    <name evidence="2" type="ORF">OBRU01_10505</name>
</gene>
<dbReference type="Proteomes" id="UP000037510">
    <property type="component" value="Unassembled WGS sequence"/>
</dbReference>
<comment type="caution">
    <text evidence="2">The sequence shown here is derived from an EMBL/GenBank/DDBJ whole genome shotgun (WGS) entry which is preliminary data.</text>
</comment>
<feature type="non-terminal residue" evidence="2">
    <location>
        <position position="174"/>
    </location>
</feature>
<accession>A0A0L7L452</accession>
<evidence type="ECO:0000256" key="1">
    <source>
        <dbReference type="SAM" id="MobiDB-lite"/>
    </source>
</evidence>
<evidence type="ECO:0000313" key="3">
    <source>
        <dbReference type="Proteomes" id="UP000037510"/>
    </source>
</evidence>
<proteinExistence type="predicted"/>
<feature type="compositionally biased region" description="Basic and acidic residues" evidence="1">
    <location>
        <begin position="131"/>
        <end position="140"/>
    </location>
</feature>
<name>A0A0L7L452_OPEBR</name>
<reference evidence="2 3" key="1">
    <citation type="journal article" date="2015" name="Genome Biol. Evol.">
        <title>The genome of winter moth (Operophtera brumata) provides a genomic perspective on sexual dimorphism and phenology.</title>
        <authorList>
            <person name="Derks M.F."/>
            <person name="Smit S."/>
            <person name="Salis L."/>
            <person name="Schijlen E."/>
            <person name="Bossers A."/>
            <person name="Mateman C."/>
            <person name="Pijl A.S."/>
            <person name="de Ridder D."/>
            <person name="Groenen M.A."/>
            <person name="Visser M.E."/>
            <person name="Megens H.J."/>
        </authorList>
    </citation>
    <scope>NUCLEOTIDE SEQUENCE [LARGE SCALE GENOMIC DNA]</scope>
    <source>
        <strain evidence="2">WM2013NL</strain>
        <tissue evidence="2">Head and thorax</tissue>
    </source>
</reference>
<organism evidence="2 3">
    <name type="scientific">Operophtera brumata</name>
    <name type="common">Winter moth</name>
    <name type="synonym">Phalaena brumata</name>
    <dbReference type="NCBI Taxonomy" id="104452"/>
    <lineage>
        <taxon>Eukaryota</taxon>
        <taxon>Metazoa</taxon>
        <taxon>Ecdysozoa</taxon>
        <taxon>Arthropoda</taxon>
        <taxon>Hexapoda</taxon>
        <taxon>Insecta</taxon>
        <taxon>Pterygota</taxon>
        <taxon>Neoptera</taxon>
        <taxon>Endopterygota</taxon>
        <taxon>Lepidoptera</taxon>
        <taxon>Glossata</taxon>
        <taxon>Ditrysia</taxon>
        <taxon>Geometroidea</taxon>
        <taxon>Geometridae</taxon>
        <taxon>Larentiinae</taxon>
        <taxon>Operophtera</taxon>
    </lineage>
</organism>
<evidence type="ECO:0000313" key="2">
    <source>
        <dbReference type="EMBL" id="KOB70106.1"/>
    </source>
</evidence>
<keyword evidence="3" id="KW-1185">Reference proteome</keyword>
<feature type="region of interest" description="Disordered" evidence="1">
    <location>
        <begin position="1"/>
        <end position="49"/>
    </location>
</feature>
<dbReference type="AlphaFoldDB" id="A0A0L7L452"/>
<feature type="region of interest" description="Disordered" evidence="1">
    <location>
        <begin position="127"/>
        <end position="155"/>
    </location>
</feature>
<sequence>MVKYGTRDGPIIPPTPEPQLPVPQPYRAPAPVWEGRSNDSPDPNAQWRPQLFKPQPRYTQVVFDLPPQVQLPLNNAQRFVNSYIPNNPKPIQATTNYFEPARILSSQSLPGFGLKYFVPGYINNAQKKTQQRQEDAKHNVIDSNDVDGGSQVGSDLLWQYEKDSTRRHIQHTQE</sequence>
<dbReference type="EMBL" id="JTDY01003126">
    <property type="protein sequence ID" value="KOB70106.1"/>
    <property type="molecule type" value="Genomic_DNA"/>
</dbReference>
<protein>
    <submittedName>
        <fullName evidence="2">Uncharacterized protein</fullName>
    </submittedName>
</protein>